<feature type="region of interest" description="Disordered" evidence="1">
    <location>
        <begin position="1"/>
        <end position="44"/>
    </location>
</feature>
<feature type="compositionally biased region" description="Basic and acidic residues" evidence="1">
    <location>
        <begin position="34"/>
        <end position="44"/>
    </location>
</feature>
<proteinExistence type="predicted"/>
<dbReference type="EMBL" id="JACCBE010000001">
    <property type="protein sequence ID" value="NYD57544.1"/>
    <property type="molecule type" value="Genomic_DNA"/>
</dbReference>
<dbReference type="AlphaFoldDB" id="A0A7Y9F102"/>
<accession>A0A7Y9F102</accession>
<organism evidence="3 4">
    <name type="scientific">Nocardioides marinisabuli</name>
    <dbReference type="NCBI Taxonomy" id="419476"/>
    <lineage>
        <taxon>Bacteria</taxon>
        <taxon>Bacillati</taxon>
        <taxon>Actinomycetota</taxon>
        <taxon>Actinomycetes</taxon>
        <taxon>Propionibacteriales</taxon>
        <taxon>Nocardioidaceae</taxon>
        <taxon>Nocardioides</taxon>
    </lineage>
</organism>
<dbReference type="RefSeq" id="WP_179615291.1">
    <property type="nucleotide sequence ID" value="NZ_CP059163.1"/>
</dbReference>
<feature type="compositionally biased region" description="Low complexity" evidence="1">
    <location>
        <begin position="19"/>
        <end position="33"/>
    </location>
</feature>
<reference evidence="3 4" key="1">
    <citation type="submission" date="2020-07" db="EMBL/GenBank/DDBJ databases">
        <title>Sequencing the genomes of 1000 actinobacteria strains.</title>
        <authorList>
            <person name="Klenk H.-P."/>
        </authorList>
    </citation>
    <scope>NUCLEOTIDE SEQUENCE [LARGE SCALE GENOMIC DNA]</scope>
    <source>
        <strain evidence="3 4">DSM 18965</strain>
    </source>
</reference>
<name>A0A7Y9F102_9ACTN</name>
<comment type="caution">
    <text evidence="3">The sequence shown here is derived from an EMBL/GenBank/DDBJ whole genome shotgun (WGS) entry which is preliminary data.</text>
</comment>
<dbReference type="InterPro" id="IPR046281">
    <property type="entry name" value="DUF6318"/>
</dbReference>
<dbReference type="Proteomes" id="UP000516957">
    <property type="component" value="Unassembled WGS sequence"/>
</dbReference>
<keyword evidence="4" id="KW-1185">Reference proteome</keyword>
<feature type="domain" description="DUF6318" evidence="2">
    <location>
        <begin position="25"/>
        <end position="166"/>
    </location>
</feature>
<evidence type="ECO:0000256" key="1">
    <source>
        <dbReference type="SAM" id="MobiDB-lite"/>
    </source>
</evidence>
<evidence type="ECO:0000259" key="2">
    <source>
        <dbReference type="Pfam" id="PF19843"/>
    </source>
</evidence>
<sequence length="171" mass="18441">MVLALTSCGDDPEPQVADPTATPTSSPSPSESAAAEKEPWEEKTDDGAVAFVEHWLSTFNEMQSTGETVAFRELATTECETCANFVSLADETYSGGGRIQSDGWRLKSASPTSLDVPDGHQLALSVRQMPQKVFETATAEPESFPGGTVTFLATVVWTNDGWRMDSWEFPG</sequence>
<gene>
    <name evidence="3" type="ORF">BKA08_001782</name>
</gene>
<evidence type="ECO:0000313" key="4">
    <source>
        <dbReference type="Proteomes" id="UP000516957"/>
    </source>
</evidence>
<dbReference type="Pfam" id="PF19843">
    <property type="entry name" value="DUF6318"/>
    <property type="match status" value="1"/>
</dbReference>
<evidence type="ECO:0000313" key="3">
    <source>
        <dbReference type="EMBL" id="NYD57544.1"/>
    </source>
</evidence>
<protein>
    <recommendedName>
        <fullName evidence="2">DUF6318 domain-containing protein</fullName>
    </recommendedName>
</protein>